<evidence type="ECO:0000256" key="9">
    <source>
        <dbReference type="ARBA" id="ARBA00022842"/>
    </source>
</evidence>
<dbReference type="FunFam" id="4.10.860.120:FF:000006">
    <property type="entry name" value="DNA-directed RNA polymerase subunit"/>
    <property type="match status" value="1"/>
</dbReference>
<evidence type="ECO:0000256" key="4">
    <source>
        <dbReference type="ARBA" id="ARBA00022640"/>
    </source>
</evidence>
<dbReference type="PANTHER" id="PTHR19376">
    <property type="entry name" value="DNA-DIRECTED RNA POLYMERASE"/>
    <property type="match status" value="1"/>
</dbReference>
<sequence>MAAAPAKEVTTKQVAAVRFGFYSEDEVRKLSVVNITCPLIFDDAKVPVKDGLYDPRMGPTDSRDKCGTCLLSHDRCPGHFGRIELPVPVYNPLVFKVMYKLLRCTCLHCHRFKLSQDTVDTYLRKLTRLVEGDLVQAVEISTERHVKSKELAELMAGGDSDDTEPKPDSSNKLAAGGKAGAGGKGHATRRNITQHTLEAMQDTISELLGKMNSNKCANCKVTNPQIKKQGTTKLFCVWSSRKALLDNAKEGFNIVNVLERGRDDVVGDLERGLQAEMKAKADSRKRARDNKAEAEGGAVKMAPHTGAYGSAEDMEVEKDDKKRSKRDTDVANADLNELSDDDDEEDASEDEEDLHAGEPGAPAAEAGTSGRDAAGGKGGKGKDGKAPAHLDVATKYITPTEVEEHLKLLWGHEWPILSLIYSAQVSAKPGQRGGAGGRLLTEAEAKSAYKMFFLRVLPVAPNKFRPPSKVGDELYEHAHNVILAKIINASLELSSGPRAVDAAARTPGGTGADPAQAAAMDLSRRVSTWLALQNHVCALMDSTTAEDLDKSGAQGIRQQLEKKEGLFRKNMMGKRVNFAARSVISPDPYIGAGEIGVPPYFAKRLSFPERVTPFNVERLRAAVIAGAHQHPGAVAVEDVTTGRMIQLGNLPLERRQAVAKQLMSSTAVLGRTGPISTRLGRASTGRPGAGGSGAAAGGGSAVALPSNYIVYRHLQDGDLMLTNRQPTLHKPGLMAHRARVLKGERTIRMHYANCSTFNADFDGDEINLHLPQDQLGRSEGYVIVHADQQYIVPTDGKPIRGLIQDHVVAATLITKRGTFFTAEEYRQLVYIACTPWVGKGPAAAAAAAAAEATGKARAKVTITAASSAFDIELEPPCTLKPRQLWSGKQVVSTVISFFTRGLPPLSFSAGGKVPASYWGAGSGEDEMQFHRGALVRGVVDKNAFGKYGLVHAVQELYGNATAGKLLSAFSRLFTYYLQWHGFTCGMDDLLLVPGSEARRAALLATAEARAVQASSELLVDKDKKGASGGAGEGLPAEVLADPAGHARQLLHYEIKVAAELGERYRANRDTGKAHDMKGSGAMHALSSEVIKVCLPGGQAKAFPRNCLSLMTITGAKGSLVNFSQISCLLGQQELEGRRPPRMASGKTLPCFRPYDGGGRSNGFIGDRFLTGLRPQEYYFHCMAGREGLVDTAVKTSRSGYLQRCLVKNLESLRVHYDGTVRDNCDASIVQFAYGEDGLDVMNVSYMRQFGFLARNADRFSQLVDRQDALAASATAGLTERESAVAAALEARAKLLAEADAAAAAGKKDKAAAAKAAAAGLLGGLPITALHPPTVLGAASESFADALRAYVAANPDGALRAQAQDAGGSKKDKKKGKEAAAVAAAAGGRKGVDGSLFGQLMMLKYMRSLAAAGEAVGVLAAQSVGEPSTQMTLNTFHMAGRGEANVTLGIPRLREILMTAAPRIKTPVMTLPLLAGLGGPEAQVLANRMRRLRLAECLAGITVEEQPVARCVGLPEGFGRVYRVTLAFFKPAQYPPEAKLSFDELVASFQGLFSKRLKHEVEKEAKRKAGVGIGKVDVSTVQDGETAAATTGNEDGDGEAGGSERSKKKSEKADDFEDAEPDEELREGKLRFRGGRGEAATYDAGDDEDEEAAAAARRQAERRGLADAEEEDGAKAETAQDADDAAADDGGATEGGAAASSADIDYKNHTCSLTITLPLSSPKLLMLEIVERVAAITLVRSTPNIEKVYVVEGTGKDAGVKLQTDGVNFEGAWEHSDIADVNGITTNDVHAMLVTYGVEAARATIMREVQSVFSAYGIGVDPRHLSLIADFMTHQGGYRACNRIGIESSVSPFLKMSFETAAHFLTDATLRGSVDDLKSPAARLCVGRVVELGTGCVELVQQIGGPAPGGH</sequence>
<protein>
    <recommendedName>
        <fullName evidence="12">DNA-directed RNA polymerase subunit</fullName>
        <ecNumber evidence="12">2.7.7.6</ecNumber>
    </recommendedName>
</protein>
<dbReference type="Gene3D" id="1.10.274.100">
    <property type="entry name" value="RNA polymerase Rpb1, domain 3"/>
    <property type="match status" value="1"/>
</dbReference>
<accession>A0A835WU16</accession>
<dbReference type="InterPro" id="IPR006592">
    <property type="entry name" value="RNA_pol_N"/>
</dbReference>
<evidence type="ECO:0000256" key="8">
    <source>
        <dbReference type="ARBA" id="ARBA00022833"/>
    </source>
</evidence>
<feature type="compositionally biased region" description="Basic and acidic residues" evidence="13">
    <location>
        <begin position="318"/>
        <end position="329"/>
    </location>
</feature>
<dbReference type="FunFam" id="1.10.274.100:FF:000015">
    <property type="entry name" value="DNA-directed RNA polymerase subunit"/>
    <property type="match status" value="1"/>
</dbReference>
<dbReference type="GO" id="GO:0005736">
    <property type="term" value="C:RNA polymerase I complex"/>
    <property type="evidence" value="ECO:0007669"/>
    <property type="project" value="TreeGrafter"/>
</dbReference>
<dbReference type="Pfam" id="PF04983">
    <property type="entry name" value="RNA_pol_Rpb1_3"/>
    <property type="match status" value="1"/>
</dbReference>
<keyword evidence="9" id="KW-0460">Magnesium</keyword>
<dbReference type="Gene3D" id="4.10.860.120">
    <property type="entry name" value="RNA polymerase II, clamp domain"/>
    <property type="match status" value="1"/>
</dbReference>
<dbReference type="EMBL" id="JAEHOD010000003">
    <property type="protein sequence ID" value="KAG2453437.1"/>
    <property type="molecule type" value="Genomic_DNA"/>
</dbReference>
<dbReference type="Gene3D" id="2.40.40.20">
    <property type="match status" value="2"/>
</dbReference>
<feature type="region of interest" description="Disordered" evidence="13">
    <location>
        <begin position="277"/>
        <end position="387"/>
    </location>
</feature>
<evidence type="ECO:0000256" key="3">
    <source>
        <dbReference type="ARBA" id="ARBA00022478"/>
    </source>
</evidence>
<dbReference type="InterPro" id="IPR047107">
    <property type="entry name" value="DNA-dir_RNA_pol1_lsu_C"/>
</dbReference>
<comment type="subcellular location">
    <subcellularLocation>
        <location evidence="1">Nucleus</location>
    </subcellularLocation>
</comment>
<dbReference type="CDD" id="cd02735">
    <property type="entry name" value="RNAP_I_Rpa1_C"/>
    <property type="match status" value="1"/>
</dbReference>
<dbReference type="InterPro" id="IPR042102">
    <property type="entry name" value="RNA_pol_Rpb1_3_sf"/>
</dbReference>
<proteinExistence type="inferred from homology"/>
<organism evidence="15 16">
    <name type="scientific">Chlamydomonas schloesseri</name>
    <dbReference type="NCBI Taxonomy" id="2026947"/>
    <lineage>
        <taxon>Eukaryota</taxon>
        <taxon>Viridiplantae</taxon>
        <taxon>Chlorophyta</taxon>
        <taxon>core chlorophytes</taxon>
        <taxon>Chlorophyceae</taxon>
        <taxon>CS clade</taxon>
        <taxon>Chlamydomonadales</taxon>
        <taxon>Chlamydomonadaceae</taxon>
        <taxon>Chlamydomonas</taxon>
    </lineage>
</organism>
<feature type="compositionally biased region" description="Low complexity" evidence="13">
    <location>
        <begin position="357"/>
        <end position="367"/>
    </location>
</feature>
<dbReference type="InterPro" id="IPR044893">
    <property type="entry name" value="RNA_pol_Rpb1_clamp_domain"/>
</dbReference>
<evidence type="ECO:0000256" key="12">
    <source>
        <dbReference type="RuleBase" id="RU004279"/>
    </source>
</evidence>
<comment type="similarity">
    <text evidence="2">Belongs to the RNA polymerase beta' chain family. RpoC1 subfamily.</text>
</comment>
<dbReference type="InterPro" id="IPR038120">
    <property type="entry name" value="Rpb1_funnel_sf"/>
</dbReference>
<feature type="region of interest" description="Disordered" evidence="13">
    <location>
        <begin position="1583"/>
        <end position="1699"/>
    </location>
</feature>
<keyword evidence="10 12" id="KW-0804">Transcription</keyword>
<keyword evidence="6 12" id="KW-0548">Nucleotidyltransferase</keyword>
<keyword evidence="8" id="KW-0862">Zinc</keyword>
<name>A0A835WU16_9CHLO</name>
<keyword evidence="3 12" id="KW-0240">DNA-directed RNA polymerase</keyword>
<dbReference type="GO" id="GO:0003899">
    <property type="term" value="F:DNA-directed RNA polymerase activity"/>
    <property type="evidence" value="ECO:0007669"/>
    <property type="project" value="UniProtKB-EC"/>
</dbReference>
<feature type="compositionally biased region" description="Acidic residues" evidence="13">
    <location>
        <begin position="1613"/>
        <end position="1624"/>
    </location>
</feature>
<evidence type="ECO:0000313" key="15">
    <source>
        <dbReference type="EMBL" id="KAG2453437.1"/>
    </source>
</evidence>
<dbReference type="Gene3D" id="1.10.357.120">
    <property type="match status" value="1"/>
</dbReference>
<feature type="compositionally biased region" description="Gly residues" evidence="13">
    <location>
        <begin position="687"/>
        <end position="697"/>
    </location>
</feature>
<dbReference type="Pfam" id="PF05000">
    <property type="entry name" value="RNA_pol_Rpb1_4"/>
    <property type="match status" value="1"/>
</dbReference>
<dbReference type="EC" id="2.7.7.6" evidence="12"/>
<dbReference type="InterPro" id="IPR007080">
    <property type="entry name" value="RNA_pol_Rpb1_1"/>
</dbReference>
<feature type="compositionally biased region" description="Polar residues" evidence="13">
    <location>
        <begin position="1583"/>
        <end position="1592"/>
    </location>
</feature>
<feature type="region of interest" description="Disordered" evidence="13">
    <location>
        <begin position="154"/>
        <end position="187"/>
    </location>
</feature>
<gene>
    <name evidence="15" type="ORF">HYH02_001660</name>
</gene>
<dbReference type="SUPFAM" id="SSF64484">
    <property type="entry name" value="beta and beta-prime subunits of DNA dependent RNA-polymerase"/>
    <property type="match status" value="1"/>
</dbReference>
<dbReference type="GO" id="GO:0046872">
    <property type="term" value="F:metal ion binding"/>
    <property type="evidence" value="ECO:0007669"/>
    <property type="project" value="UniProtKB-KW"/>
</dbReference>
<evidence type="ECO:0000259" key="14">
    <source>
        <dbReference type="SMART" id="SM00663"/>
    </source>
</evidence>
<dbReference type="FunFam" id="1.10.132.30:FF:000010">
    <property type="entry name" value="DNA-directed RNA polymerase subunit"/>
    <property type="match status" value="1"/>
</dbReference>
<dbReference type="Gene3D" id="1.10.132.30">
    <property type="match status" value="1"/>
</dbReference>
<keyword evidence="5 12" id="KW-0808">Transferase</keyword>
<evidence type="ECO:0000256" key="1">
    <source>
        <dbReference type="ARBA" id="ARBA00004123"/>
    </source>
</evidence>
<reference evidence="15" key="1">
    <citation type="journal article" date="2020" name="bioRxiv">
        <title>Comparative genomics of Chlamydomonas.</title>
        <authorList>
            <person name="Craig R.J."/>
            <person name="Hasan A.R."/>
            <person name="Ness R.W."/>
            <person name="Keightley P.D."/>
        </authorList>
    </citation>
    <scope>NUCLEOTIDE SEQUENCE</scope>
    <source>
        <strain evidence="15">CCAP 11/173</strain>
    </source>
</reference>
<feature type="region of interest" description="Disordered" evidence="13">
    <location>
        <begin position="673"/>
        <end position="697"/>
    </location>
</feature>
<dbReference type="Pfam" id="PF04997">
    <property type="entry name" value="RNA_pol_Rpb1_1"/>
    <property type="match status" value="1"/>
</dbReference>
<dbReference type="InterPro" id="IPR000722">
    <property type="entry name" value="RNA_pol_asu"/>
</dbReference>
<dbReference type="InterPro" id="IPR007066">
    <property type="entry name" value="RNA_pol_Rpb1_3"/>
</dbReference>
<evidence type="ECO:0000256" key="11">
    <source>
        <dbReference type="ARBA" id="ARBA00023242"/>
    </source>
</evidence>
<dbReference type="GO" id="GO:0003677">
    <property type="term" value="F:DNA binding"/>
    <property type="evidence" value="ECO:0007669"/>
    <property type="project" value="InterPro"/>
</dbReference>
<dbReference type="InterPro" id="IPR007081">
    <property type="entry name" value="RNA_pol_Rpb1_5"/>
</dbReference>
<dbReference type="CDD" id="cd01435">
    <property type="entry name" value="RNAP_I_RPA1_N"/>
    <property type="match status" value="1"/>
</dbReference>
<dbReference type="Gene3D" id="1.10.150.390">
    <property type="match status" value="1"/>
</dbReference>
<dbReference type="PANTHER" id="PTHR19376:SF11">
    <property type="entry name" value="DNA-DIRECTED RNA POLYMERASE I SUBUNIT RPA1"/>
    <property type="match status" value="1"/>
</dbReference>
<evidence type="ECO:0000256" key="6">
    <source>
        <dbReference type="ARBA" id="ARBA00022695"/>
    </source>
</evidence>
<feature type="compositionally biased region" description="Acidic residues" evidence="13">
    <location>
        <begin position="337"/>
        <end position="353"/>
    </location>
</feature>
<keyword evidence="4" id="KW-0934">Plastid</keyword>
<comment type="caution">
    <text evidence="15">The sequence shown here is derived from an EMBL/GenBank/DDBJ whole genome shotgun (WGS) entry which is preliminary data.</text>
</comment>
<evidence type="ECO:0000313" key="16">
    <source>
        <dbReference type="Proteomes" id="UP000613740"/>
    </source>
</evidence>
<feature type="domain" description="RNA polymerase N-terminal" evidence="14">
    <location>
        <begin position="450"/>
        <end position="814"/>
    </location>
</feature>
<evidence type="ECO:0000256" key="10">
    <source>
        <dbReference type="ARBA" id="ARBA00023163"/>
    </source>
</evidence>
<dbReference type="InterPro" id="IPR007083">
    <property type="entry name" value="RNA_pol_Rpb1_4"/>
</dbReference>
<dbReference type="OrthoDB" id="270392at2759"/>
<dbReference type="Pfam" id="PF00623">
    <property type="entry name" value="RNA_pol_Rpb1_2"/>
    <property type="match status" value="1"/>
</dbReference>
<dbReference type="Gene3D" id="6.10.250.2940">
    <property type="match status" value="1"/>
</dbReference>
<dbReference type="Pfam" id="PF04998">
    <property type="entry name" value="RNA_pol_Rpb1_5"/>
    <property type="match status" value="1"/>
</dbReference>
<dbReference type="GO" id="GO:0006351">
    <property type="term" value="P:DNA-templated transcription"/>
    <property type="evidence" value="ECO:0007669"/>
    <property type="project" value="InterPro"/>
</dbReference>
<comment type="catalytic activity">
    <reaction evidence="12">
        <text>RNA(n) + a ribonucleoside 5'-triphosphate = RNA(n+1) + diphosphate</text>
        <dbReference type="Rhea" id="RHEA:21248"/>
        <dbReference type="Rhea" id="RHEA-COMP:14527"/>
        <dbReference type="Rhea" id="RHEA-COMP:17342"/>
        <dbReference type="ChEBI" id="CHEBI:33019"/>
        <dbReference type="ChEBI" id="CHEBI:61557"/>
        <dbReference type="ChEBI" id="CHEBI:140395"/>
        <dbReference type="EC" id="2.7.7.6"/>
    </reaction>
</comment>
<dbReference type="InterPro" id="IPR045867">
    <property type="entry name" value="DNA-dir_RpoC_beta_prime"/>
</dbReference>
<keyword evidence="11" id="KW-0539">Nucleus</keyword>
<dbReference type="SMART" id="SM00663">
    <property type="entry name" value="RPOLA_N"/>
    <property type="match status" value="1"/>
</dbReference>
<evidence type="ECO:0000256" key="2">
    <source>
        <dbReference type="ARBA" id="ARBA00007207"/>
    </source>
</evidence>
<evidence type="ECO:0000256" key="13">
    <source>
        <dbReference type="SAM" id="MobiDB-lite"/>
    </source>
</evidence>
<dbReference type="Gene3D" id="3.30.70.2850">
    <property type="match status" value="1"/>
</dbReference>
<keyword evidence="7" id="KW-0479">Metal-binding</keyword>
<dbReference type="FunFam" id="1.10.150.390:FF:000005">
    <property type="entry name" value="DNA-directed RNA polymerase subunit"/>
    <property type="match status" value="1"/>
</dbReference>
<dbReference type="Proteomes" id="UP000613740">
    <property type="component" value="Unassembled WGS sequence"/>
</dbReference>
<dbReference type="Gene3D" id="3.30.1490.180">
    <property type="entry name" value="RNA polymerase ii"/>
    <property type="match status" value="1"/>
</dbReference>
<dbReference type="InterPro" id="IPR015699">
    <property type="entry name" value="DNA-dir_RNA_pol1_lsu_N"/>
</dbReference>
<feature type="compositionally biased region" description="Basic and acidic residues" evidence="13">
    <location>
        <begin position="277"/>
        <end position="294"/>
    </location>
</feature>
<evidence type="ECO:0000256" key="7">
    <source>
        <dbReference type="ARBA" id="ARBA00022723"/>
    </source>
</evidence>
<comment type="function">
    <text evidence="12">DNA-dependent RNA polymerase catalyzes the transcription of DNA into RNA using the four ribonucleoside triphosphates as substrates.</text>
</comment>
<keyword evidence="16" id="KW-1185">Reference proteome</keyword>
<evidence type="ECO:0000256" key="5">
    <source>
        <dbReference type="ARBA" id="ARBA00022679"/>
    </source>
</evidence>